<proteinExistence type="inferred from homology"/>
<comment type="subcellular location">
    <subcellularLocation>
        <location evidence="1">Cell membrane</location>
        <topology evidence="1">Multi-pass membrane protein</topology>
    </subcellularLocation>
</comment>
<evidence type="ECO:0000256" key="4">
    <source>
        <dbReference type="ARBA" id="ARBA00022692"/>
    </source>
</evidence>
<keyword evidence="7" id="KW-0862">Zinc</keyword>
<gene>
    <name evidence="9" type="ORF">C5745_17880</name>
</gene>
<dbReference type="Pfam" id="PF03006">
    <property type="entry name" value="HlyIII"/>
    <property type="match status" value="1"/>
</dbReference>
<protein>
    <submittedName>
        <fullName evidence="9">Hemolysin D</fullName>
    </submittedName>
</protein>
<keyword evidence="4 8" id="KW-0812">Transmembrane</keyword>
<evidence type="ECO:0000313" key="10">
    <source>
        <dbReference type="Proteomes" id="UP000239711"/>
    </source>
</evidence>
<comment type="caution">
    <text evidence="9">The sequence shown here is derived from an EMBL/GenBank/DDBJ whole genome shotgun (WGS) entry which is preliminary data.</text>
</comment>
<dbReference type="PANTHER" id="PTHR20855:SF3">
    <property type="entry name" value="LD03007P"/>
    <property type="match status" value="1"/>
</dbReference>
<dbReference type="EMBL" id="PVBQ01000019">
    <property type="protein sequence ID" value="PRD45579.1"/>
    <property type="molecule type" value="Genomic_DNA"/>
</dbReference>
<feature type="transmembrane region" description="Helical" evidence="8">
    <location>
        <begin position="50"/>
        <end position="72"/>
    </location>
</feature>
<name>A0A2S9IYH4_9SPHI</name>
<dbReference type="OrthoDB" id="9813689at2"/>
<feature type="binding site" evidence="7">
    <location>
        <position position="193"/>
    </location>
    <ligand>
        <name>Zn(2+)</name>
        <dbReference type="ChEBI" id="CHEBI:29105"/>
    </ligand>
</feature>
<dbReference type="NCBIfam" id="TIGR01065">
    <property type="entry name" value="hlyIII"/>
    <property type="match status" value="1"/>
</dbReference>
<evidence type="ECO:0000256" key="5">
    <source>
        <dbReference type="ARBA" id="ARBA00022989"/>
    </source>
</evidence>
<feature type="transmembrane region" description="Helical" evidence="8">
    <location>
        <begin position="139"/>
        <end position="159"/>
    </location>
</feature>
<evidence type="ECO:0000256" key="3">
    <source>
        <dbReference type="ARBA" id="ARBA00022475"/>
    </source>
</evidence>
<feature type="transmembrane region" description="Helical" evidence="8">
    <location>
        <begin position="84"/>
        <end position="106"/>
    </location>
</feature>
<dbReference type="InterPro" id="IPR004254">
    <property type="entry name" value="AdipoR/HlyIII-related"/>
</dbReference>
<feature type="transmembrane region" description="Helical" evidence="8">
    <location>
        <begin position="112"/>
        <end position="132"/>
    </location>
</feature>
<dbReference type="GO" id="GO:0005886">
    <property type="term" value="C:plasma membrane"/>
    <property type="evidence" value="ECO:0007669"/>
    <property type="project" value="UniProtKB-SubCell"/>
</dbReference>
<keyword evidence="10" id="KW-1185">Reference proteome</keyword>
<dbReference type="Proteomes" id="UP000239711">
    <property type="component" value="Unassembled WGS sequence"/>
</dbReference>
<feature type="transmembrane region" description="Helical" evidence="8">
    <location>
        <begin position="165"/>
        <end position="186"/>
    </location>
</feature>
<organism evidence="9 10">
    <name type="scientific">Sphingobacterium haloxyli</name>
    <dbReference type="NCBI Taxonomy" id="2100533"/>
    <lineage>
        <taxon>Bacteria</taxon>
        <taxon>Pseudomonadati</taxon>
        <taxon>Bacteroidota</taxon>
        <taxon>Sphingobacteriia</taxon>
        <taxon>Sphingobacteriales</taxon>
        <taxon>Sphingobacteriaceae</taxon>
        <taxon>Sphingobacterium</taxon>
    </lineage>
</organism>
<dbReference type="GO" id="GO:0046872">
    <property type="term" value="F:metal ion binding"/>
    <property type="evidence" value="ECO:0007669"/>
    <property type="project" value="UniProtKB-KW"/>
</dbReference>
<sequence length="215" mass="23657">MYRERQATATYTRRQDLINGLIHGVGILFGISGLPVLTGIATAHGNTPGVIGSGIYGFCFLLLFTCSTVFHLSKDAAVKGIFEVFDHISIYFLIAGTYTPFLLVYINDAFGITLLAILWGLTIMGVFFKIWFTGRFNIISTFIYFLMGWIMVAGGSRFFNALPTTVLVLIFVGAGLYSLGIAFYIYKKNLNAHAVWHALVLAAAICHYVAILLAM</sequence>
<keyword evidence="3" id="KW-1003">Cell membrane</keyword>
<evidence type="ECO:0000313" key="9">
    <source>
        <dbReference type="EMBL" id="PRD45579.1"/>
    </source>
</evidence>
<feature type="transmembrane region" description="Helical" evidence="8">
    <location>
        <begin position="21"/>
        <end position="44"/>
    </location>
</feature>
<feature type="binding site" evidence="7">
    <location>
        <position position="71"/>
    </location>
    <ligand>
        <name>Zn(2+)</name>
        <dbReference type="ChEBI" id="CHEBI:29105"/>
    </ligand>
</feature>
<dbReference type="AlphaFoldDB" id="A0A2S9IYH4"/>
<dbReference type="GO" id="GO:0140911">
    <property type="term" value="F:pore-forming activity"/>
    <property type="evidence" value="ECO:0007669"/>
    <property type="project" value="InterPro"/>
</dbReference>
<evidence type="ECO:0000256" key="7">
    <source>
        <dbReference type="PIRSR" id="PIRSR604254-1"/>
    </source>
</evidence>
<dbReference type="InterPro" id="IPR005744">
    <property type="entry name" value="Hy-lIII"/>
</dbReference>
<evidence type="ECO:0000256" key="1">
    <source>
        <dbReference type="ARBA" id="ARBA00004651"/>
    </source>
</evidence>
<dbReference type="PANTHER" id="PTHR20855">
    <property type="entry name" value="ADIPOR/PROGESTIN RECEPTOR-RELATED"/>
    <property type="match status" value="1"/>
</dbReference>
<evidence type="ECO:0000256" key="6">
    <source>
        <dbReference type="ARBA" id="ARBA00023136"/>
    </source>
</evidence>
<comment type="similarity">
    <text evidence="2">Belongs to the UPF0073 (Hly-III) family.</text>
</comment>
<feature type="binding site" evidence="7">
    <location>
        <position position="197"/>
    </location>
    <ligand>
        <name>Zn(2+)</name>
        <dbReference type="ChEBI" id="CHEBI:29105"/>
    </ligand>
</feature>
<evidence type="ECO:0000256" key="8">
    <source>
        <dbReference type="SAM" id="Phobius"/>
    </source>
</evidence>
<reference evidence="9 10" key="1">
    <citation type="submission" date="2018-02" db="EMBL/GenBank/DDBJ databases">
        <title>The draft genome of Sphingobacterium sp. 5JN-11.</title>
        <authorList>
            <person name="Liu L."/>
            <person name="Li L."/>
            <person name="Liang L."/>
            <person name="Zhang X."/>
            <person name="Wang T."/>
        </authorList>
    </citation>
    <scope>NUCLEOTIDE SEQUENCE [LARGE SCALE GENOMIC DNA]</scope>
    <source>
        <strain evidence="9 10">5JN-11</strain>
    </source>
</reference>
<keyword evidence="5 8" id="KW-1133">Transmembrane helix</keyword>
<accession>A0A2S9IYH4</accession>
<evidence type="ECO:0000256" key="2">
    <source>
        <dbReference type="ARBA" id="ARBA00008488"/>
    </source>
</evidence>
<keyword evidence="6 8" id="KW-0472">Membrane</keyword>
<keyword evidence="7" id="KW-0479">Metal-binding</keyword>
<feature type="transmembrane region" description="Helical" evidence="8">
    <location>
        <begin position="193"/>
        <end position="214"/>
    </location>
</feature>